<feature type="domain" description="Transposase DDE" evidence="1">
    <location>
        <begin position="9"/>
        <end position="49"/>
    </location>
</feature>
<dbReference type="Proteomes" id="UP001055125">
    <property type="component" value="Unassembled WGS sequence"/>
</dbReference>
<proteinExistence type="predicted"/>
<dbReference type="Pfam" id="PF13586">
    <property type="entry name" value="DDE_Tnp_1_2"/>
    <property type="match status" value="1"/>
</dbReference>
<reference evidence="2" key="1">
    <citation type="journal article" date="2021" name="Front. Microbiol.">
        <title>Comprehensive Comparative Genomics and Phenotyping of Methylobacterium Species.</title>
        <authorList>
            <person name="Alessa O."/>
            <person name="Ogura Y."/>
            <person name="Fujitani Y."/>
            <person name="Takami H."/>
            <person name="Hayashi T."/>
            <person name="Sahin N."/>
            <person name="Tani A."/>
        </authorList>
    </citation>
    <scope>NUCLEOTIDE SEQUENCE</scope>
    <source>
        <strain evidence="2">DSM 19015</strain>
    </source>
</reference>
<reference evidence="2" key="2">
    <citation type="submission" date="2021-08" db="EMBL/GenBank/DDBJ databases">
        <authorList>
            <person name="Tani A."/>
            <person name="Ola A."/>
            <person name="Ogura Y."/>
            <person name="Katsura K."/>
            <person name="Hayashi T."/>
        </authorList>
    </citation>
    <scope>NUCLEOTIDE SEQUENCE</scope>
    <source>
        <strain evidence="2">DSM 19015</strain>
    </source>
</reference>
<keyword evidence="3" id="KW-1185">Reference proteome</keyword>
<accession>A0ABQ4RVL9</accession>
<dbReference type="EMBL" id="BPQP01000020">
    <property type="protein sequence ID" value="GJD94264.1"/>
    <property type="molecule type" value="Genomic_DNA"/>
</dbReference>
<name>A0ABQ4RVL9_9HYPH</name>
<gene>
    <name evidence="2" type="ORF">OCOJLMKI_1466</name>
</gene>
<sequence length="56" mass="6400">MDGFIYGLRNRIERGIGQLKSARRVATRYNKTASSFLGFVQLTAIRLSLRHYVNIA</sequence>
<evidence type="ECO:0000313" key="3">
    <source>
        <dbReference type="Proteomes" id="UP001055125"/>
    </source>
</evidence>
<evidence type="ECO:0000259" key="1">
    <source>
        <dbReference type="Pfam" id="PF13586"/>
    </source>
</evidence>
<organism evidence="2 3">
    <name type="scientific">Methylobacterium iners</name>
    <dbReference type="NCBI Taxonomy" id="418707"/>
    <lineage>
        <taxon>Bacteria</taxon>
        <taxon>Pseudomonadati</taxon>
        <taxon>Pseudomonadota</taxon>
        <taxon>Alphaproteobacteria</taxon>
        <taxon>Hyphomicrobiales</taxon>
        <taxon>Methylobacteriaceae</taxon>
        <taxon>Methylobacterium</taxon>
    </lineage>
</organism>
<evidence type="ECO:0000313" key="2">
    <source>
        <dbReference type="EMBL" id="GJD94264.1"/>
    </source>
</evidence>
<protein>
    <recommendedName>
        <fullName evidence="1">Transposase DDE domain-containing protein</fullName>
    </recommendedName>
</protein>
<dbReference type="InterPro" id="IPR025668">
    <property type="entry name" value="Tnp_DDE_dom"/>
</dbReference>
<comment type="caution">
    <text evidence="2">The sequence shown here is derived from an EMBL/GenBank/DDBJ whole genome shotgun (WGS) entry which is preliminary data.</text>
</comment>